<evidence type="ECO:0000313" key="4">
    <source>
        <dbReference type="Proteomes" id="UP000722989"/>
    </source>
</evidence>
<proteinExistence type="inferred from homology"/>
<dbReference type="RefSeq" id="WP_167928219.1">
    <property type="nucleotide sequence ID" value="NZ_JAATVY010000028.1"/>
</dbReference>
<dbReference type="PANTHER" id="PTHR46268">
    <property type="entry name" value="STRESS RESPONSE PROTEIN NHAX"/>
    <property type="match status" value="1"/>
</dbReference>
<dbReference type="Pfam" id="PF00582">
    <property type="entry name" value="Usp"/>
    <property type="match status" value="2"/>
</dbReference>
<dbReference type="PANTHER" id="PTHR46268:SF6">
    <property type="entry name" value="UNIVERSAL STRESS PROTEIN UP12"/>
    <property type="match status" value="1"/>
</dbReference>
<dbReference type="InterPro" id="IPR006015">
    <property type="entry name" value="Universal_stress_UspA"/>
</dbReference>
<keyword evidence="4" id="KW-1185">Reference proteome</keyword>
<dbReference type="PRINTS" id="PR01438">
    <property type="entry name" value="UNVRSLSTRESS"/>
</dbReference>
<accession>A0ABX0Y5A0</accession>
<dbReference type="Gene3D" id="3.40.50.620">
    <property type="entry name" value="HUPs"/>
    <property type="match status" value="2"/>
</dbReference>
<feature type="domain" description="UspA" evidence="2">
    <location>
        <begin position="154"/>
        <end position="286"/>
    </location>
</feature>
<dbReference type="Proteomes" id="UP000722989">
    <property type="component" value="Unassembled WGS sequence"/>
</dbReference>
<dbReference type="InterPro" id="IPR014729">
    <property type="entry name" value="Rossmann-like_a/b/a_fold"/>
</dbReference>
<comment type="caution">
    <text evidence="3">The sequence shown here is derived from an EMBL/GenBank/DDBJ whole genome shotgun (WGS) entry which is preliminary data.</text>
</comment>
<evidence type="ECO:0000259" key="2">
    <source>
        <dbReference type="Pfam" id="PF00582"/>
    </source>
</evidence>
<gene>
    <name evidence="3" type="ORF">HC031_26850</name>
</gene>
<evidence type="ECO:0000256" key="1">
    <source>
        <dbReference type="ARBA" id="ARBA00008791"/>
    </source>
</evidence>
<organism evidence="3 4">
    <name type="scientific">Planosporangium thailandense</name>
    <dbReference type="NCBI Taxonomy" id="765197"/>
    <lineage>
        <taxon>Bacteria</taxon>
        <taxon>Bacillati</taxon>
        <taxon>Actinomycetota</taxon>
        <taxon>Actinomycetes</taxon>
        <taxon>Micromonosporales</taxon>
        <taxon>Micromonosporaceae</taxon>
        <taxon>Planosporangium</taxon>
    </lineage>
</organism>
<dbReference type="InterPro" id="IPR006016">
    <property type="entry name" value="UspA"/>
</dbReference>
<sequence>MRTAKLVVGTDGSPPSLTALRWAALEAQRRCVELVVVLAYNWRALTTRLLGGYEFREYIRDLATAIVDAAVAEVRTIAPKVRVRGSAVFGEPAPVLLDASDEADMVVVGSHCGGGVAPPQTGPGAGSLGVQLAARTCCPATVVVRGHDGRSGDPVVVGVDGSASAGFATGIAFEEAARRNCPIMAVRAHDARVRPHRADSSGARTWAGLEMALLGEVAGWHDKYPEVSVEHTIAKGSPAAVLTAWSRYAQLVVVGGPDHRPACRLPAGSVGRQLIRHADCPVLLARARAGI</sequence>
<protein>
    <submittedName>
        <fullName evidence="3">Universal stress protein</fullName>
    </submittedName>
</protein>
<reference evidence="3 4" key="1">
    <citation type="submission" date="2020-03" db="EMBL/GenBank/DDBJ databases">
        <title>WGS of the type strain of Planosporangium spp.</title>
        <authorList>
            <person name="Thawai C."/>
        </authorList>
    </citation>
    <scope>NUCLEOTIDE SEQUENCE [LARGE SCALE GENOMIC DNA]</scope>
    <source>
        <strain evidence="3 4">TBRC 5610</strain>
    </source>
</reference>
<evidence type="ECO:0000313" key="3">
    <source>
        <dbReference type="EMBL" id="NJC73312.1"/>
    </source>
</evidence>
<feature type="domain" description="UspA" evidence="2">
    <location>
        <begin position="5"/>
        <end position="143"/>
    </location>
</feature>
<dbReference type="SUPFAM" id="SSF52402">
    <property type="entry name" value="Adenine nucleotide alpha hydrolases-like"/>
    <property type="match status" value="2"/>
</dbReference>
<comment type="similarity">
    <text evidence="1">Belongs to the universal stress protein A family.</text>
</comment>
<dbReference type="EMBL" id="JAATVY010000028">
    <property type="protein sequence ID" value="NJC73312.1"/>
    <property type="molecule type" value="Genomic_DNA"/>
</dbReference>
<name>A0ABX0Y5A0_9ACTN</name>